<evidence type="ECO:0000313" key="1">
    <source>
        <dbReference type="EMBL" id="JAH67945.1"/>
    </source>
</evidence>
<reference evidence="1" key="2">
    <citation type="journal article" date="2015" name="Fish Shellfish Immunol.">
        <title>Early steps in the European eel (Anguilla anguilla)-Vibrio vulnificus interaction in the gills: Role of the RtxA13 toxin.</title>
        <authorList>
            <person name="Callol A."/>
            <person name="Pajuelo D."/>
            <person name="Ebbesson L."/>
            <person name="Teles M."/>
            <person name="MacKenzie S."/>
            <person name="Amaro C."/>
        </authorList>
    </citation>
    <scope>NUCLEOTIDE SEQUENCE</scope>
</reference>
<sequence length="27" mass="3085">MRLRLIGLESAFRNPGCTSAPFQSRYL</sequence>
<organism evidence="1">
    <name type="scientific">Anguilla anguilla</name>
    <name type="common">European freshwater eel</name>
    <name type="synonym">Muraena anguilla</name>
    <dbReference type="NCBI Taxonomy" id="7936"/>
    <lineage>
        <taxon>Eukaryota</taxon>
        <taxon>Metazoa</taxon>
        <taxon>Chordata</taxon>
        <taxon>Craniata</taxon>
        <taxon>Vertebrata</taxon>
        <taxon>Euteleostomi</taxon>
        <taxon>Actinopterygii</taxon>
        <taxon>Neopterygii</taxon>
        <taxon>Teleostei</taxon>
        <taxon>Anguilliformes</taxon>
        <taxon>Anguillidae</taxon>
        <taxon>Anguilla</taxon>
    </lineage>
</organism>
<reference evidence="1" key="1">
    <citation type="submission" date="2014-11" db="EMBL/GenBank/DDBJ databases">
        <authorList>
            <person name="Amaro Gonzalez C."/>
        </authorList>
    </citation>
    <scope>NUCLEOTIDE SEQUENCE</scope>
</reference>
<proteinExistence type="predicted"/>
<protein>
    <submittedName>
        <fullName evidence="1">Uncharacterized protein</fullName>
    </submittedName>
</protein>
<dbReference type="AlphaFoldDB" id="A0A0E9URY1"/>
<accession>A0A0E9URY1</accession>
<name>A0A0E9URY1_ANGAN</name>
<dbReference type="EMBL" id="GBXM01040632">
    <property type="protein sequence ID" value="JAH67945.1"/>
    <property type="molecule type" value="Transcribed_RNA"/>
</dbReference>